<keyword evidence="2" id="KW-0812">Transmembrane</keyword>
<protein>
    <recommendedName>
        <fullName evidence="5">DUF732 domain-containing protein</fullName>
    </recommendedName>
</protein>
<feature type="region of interest" description="Disordered" evidence="1">
    <location>
        <begin position="1"/>
        <end position="46"/>
    </location>
</feature>
<evidence type="ECO:0000313" key="4">
    <source>
        <dbReference type="Proteomes" id="UP001611075"/>
    </source>
</evidence>
<gene>
    <name evidence="3" type="ORF">ACH4OY_25710</name>
</gene>
<name>A0ABW7SQR9_9ACTN</name>
<comment type="caution">
    <text evidence="3">The sequence shown here is derived from an EMBL/GenBank/DDBJ whole genome shotgun (WGS) entry which is preliminary data.</text>
</comment>
<evidence type="ECO:0000256" key="2">
    <source>
        <dbReference type="SAM" id="Phobius"/>
    </source>
</evidence>
<feature type="compositionally biased region" description="Pro residues" evidence="1">
    <location>
        <begin position="31"/>
        <end position="45"/>
    </location>
</feature>
<evidence type="ECO:0008006" key="5">
    <source>
        <dbReference type="Google" id="ProtNLM"/>
    </source>
</evidence>
<keyword evidence="4" id="KW-1185">Reference proteome</keyword>
<reference evidence="3 4" key="1">
    <citation type="submission" date="2024-10" db="EMBL/GenBank/DDBJ databases">
        <title>The Natural Products Discovery Center: Release of the First 8490 Sequenced Strains for Exploring Actinobacteria Biosynthetic Diversity.</title>
        <authorList>
            <person name="Kalkreuter E."/>
            <person name="Kautsar S.A."/>
            <person name="Yang D."/>
            <person name="Bader C.D."/>
            <person name="Teijaro C.N."/>
            <person name="Fluegel L."/>
            <person name="Davis C.M."/>
            <person name="Simpson J.R."/>
            <person name="Lauterbach L."/>
            <person name="Steele A.D."/>
            <person name="Gui C."/>
            <person name="Meng S."/>
            <person name="Li G."/>
            <person name="Viehrig K."/>
            <person name="Ye F."/>
            <person name="Su P."/>
            <person name="Kiefer A.F."/>
            <person name="Nichols A."/>
            <person name="Cepeda A.J."/>
            <person name="Yan W."/>
            <person name="Fan B."/>
            <person name="Jiang Y."/>
            <person name="Adhikari A."/>
            <person name="Zheng C.-J."/>
            <person name="Schuster L."/>
            <person name="Cowan T.M."/>
            <person name="Smanski M.J."/>
            <person name="Chevrette M.G."/>
            <person name="De Carvalho L.P.S."/>
            <person name="Shen B."/>
        </authorList>
    </citation>
    <scope>NUCLEOTIDE SEQUENCE [LARGE SCALE GENOMIC DNA]</scope>
    <source>
        <strain evidence="3 4">NPDC021253</strain>
    </source>
</reference>
<sequence>MTYPQHPADAHNTTPAVPPQQPWTGAADGQPYPPQPAGFPAPPAKPSRKPIIVAAAAIVGVLALGTIGYVVWDGYIKEDSGVAVCKAIRDGKQMDGSAKDSDNGDDKLTEKEYRAARALFEDSRHDDIREHGTALIDIVWQMSKLPKGQEMSALAFIGPMGTHVSGLQTACADQGVIVDLNKD</sequence>
<accession>A0ABW7SQR9</accession>
<feature type="transmembrane region" description="Helical" evidence="2">
    <location>
        <begin position="51"/>
        <end position="72"/>
    </location>
</feature>
<keyword evidence="2" id="KW-1133">Transmembrane helix</keyword>
<evidence type="ECO:0000256" key="1">
    <source>
        <dbReference type="SAM" id="MobiDB-lite"/>
    </source>
</evidence>
<dbReference type="RefSeq" id="WP_396683818.1">
    <property type="nucleotide sequence ID" value="NZ_JBIRPU010000023.1"/>
</dbReference>
<evidence type="ECO:0000313" key="3">
    <source>
        <dbReference type="EMBL" id="MFI0796049.1"/>
    </source>
</evidence>
<keyword evidence="2" id="KW-0472">Membrane</keyword>
<dbReference type="EMBL" id="JBIRPU010000023">
    <property type="protein sequence ID" value="MFI0796049.1"/>
    <property type="molecule type" value="Genomic_DNA"/>
</dbReference>
<dbReference type="Proteomes" id="UP001611075">
    <property type="component" value="Unassembled WGS sequence"/>
</dbReference>
<proteinExistence type="predicted"/>
<organism evidence="3 4">
    <name type="scientific">Micromonospora rubida</name>
    <dbReference type="NCBI Taxonomy" id="2697657"/>
    <lineage>
        <taxon>Bacteria</taxon>
        <taxon>Bacillati</taxon>
        <taxon>Actinomycetota</taxon>
        <taxon>Actinomycetes</taxon>
        <taxon>Micromonosporales</taxon>
        <taxon>Micromonosporaceae</taxon>
        <taxon>Micromonospora</taxon>
    </lineage>
</organism>